<evidence type="ECO:0000256" key="2">
    <source>
        <dbReference type="ARBA" id="ARBA00022729"/>
    </source>
</evidence>
<evidence type="ECO:0000256" key="4">
    <source>
        <dbReference type="ARBA" id="ARBA00023001"/>
    </source>
</evidence>
<accession>A0A291I5R3</accession>
<dbReference type="GO" id="GO:0005576">
    <property type="term" value="C:extracellular region"/>
    <property type="evidence" value="ECO:0007669"/>
    <property type="project" value="TreeGrafter"/>
</dbReference>
<evidence type="ECO:0000313" key="12">
    <source>
        <dbReference type="EMBL" id="ATG84593.1"/>
    </source>
</evidence>
<evidence type="ECO:0000256" key="1">
    <source>
        <dbReference type="ARBA" id="ARBA00005641"/>
    </source>
</evidence>
<evidence type="ECO:0000256" key="3">
    <source>
        <dbReference type="ARBA" id="ARBA00022801"/>
    </source>
</evidence>
<evidence type="ECO:0000259" key="10">
    <source>
        <dbReference type="Pfam" id="PF03442"/>
    </source>
</evidence>
<dbReference type="EMBL" id="MF170616">
    <property type="protein sequence ID" value="ATG84593.1"/>
    <property type="molecule type" value="Genomic_DNA"/>
</dbReference>
<dbReference type="InterPro" id="IPR005102">
    <property type="entry name" value="Carbo-bd_X2"/>
</dbReference>
<dbReference type="Pfam" id="PF03442">
    <property type="entry name" value="CBM_X2"/>
    <property type="match status" value="1"/>
</dbReference>
<evidence type="ECO:0000256" key="5">
    <source>
        <dbReference type="ARBA" id="ARBA00023277"/>
    </source>
</evidence>
<dbReference type="SMR" id="A0A291I5R3"/>
<keyword evidence="3 8" id="KW-0378">Hydrolase</keyword>
<feature type="domain" description="Glycoside hydrolase family 5" evidence="9">
    <location>
        <begin position="67"/>
        <end position="345"/>
    </location>
</feature>
<dbReference type="GO" id="GO:0008422">
    <property type="term" value="F:beta-glucosidase activity"/>
    <property type="evidence" value="ECO:0007669"/>
    <property type="project" value="TreeGrafter"/>
</dbReference>
<sequence>MKRIGRIFLCAMLFAYVFFAGKPLLSKAEDNKASAYDINEYANSMQPGWNLGNTFDGFDTGKIVLDETAWGNPRVTKELIDKIADEGFKSIRIPITFDTRLSDGPDYTINPEFLARIERVVNWALEANLKVMINIHHDSWRWIADGMVHDHDNTVAKFKAIWTQLADRFKDYNLDLMFESLNEPQFWGAPEDSQRYLNELNSLFYSIVRHSGGNNDIRPLVLPTLNTGSEPEKLDALYNFITQLNDPYIIATIHYYGFWPFSVNIAGVTNFNEETKNDIIHAFDRVHDKFIKNGIPVVIGEYGLLGFDRGTGTIQQGEKLKYFEFMIHYAQEKNLIHMLWDNGQHFGRTSFKWYDAEFGEMLKASWNGRSATADANFIYLKQGKPVQDVTRILQLNGRKFISLQLNGKDLVAGKDYEINGKSLTIKASLLSKLVSNKIREKAVLTATFDKGANWYFHIFNYDTPSLSDSTGTVSNFTIPIKFNGTHLKTMEAKYVDDGSNAGPQNWTSFKEFGYAFSPDYEHDVVTFPYGNERFFLKMAGK</sequence>
<evidence type="ECO:0000259" key="9">
    <source>
        <dbReference type="Pfam" id="PF00150"/>
    </source>
</evidence>
<dbReference type="InterPro" id="IPR016282">
    <property type="entry name" value="Glyco_hydro_5_endoGlcnase_B"/>
</dbReference>
<keyword evidence="4" id="KW-0136">Cellulose degradation</keyword>
<dbReference type="InterPro" id="IPR050386">
    <property type="entry name" value="Glycosyl_hydrolase_5"/>
</dbReference>
<evidence type="ECO:0000256" key="7">
    <source>
        <dbReference type="ARBA" id="ARBA00023326"/>
    </source>
</evidence>
<reference evidence="12" key="1">
    <citation type="submission" date="2017-05" db="EMBL/GenBank/DDBJ databases">
        <title>Engineering Geobacillus thermodenitrificans to introduce cellulolytic activity; expression of native and heterologous cellulase genes.</title>
        <authorList>
            <person name="Daas M.J.A."/>
            <person name="Nijsse B."/>
            <person name="van de Weijer A.H.P."/>
            <person name="Groenendaal B.W.A.J."/>
            <person name="Janssen F."/>
            <person name="van der Oost J."/>
            <person name="van Kranenburg R."/>
        </authorList>
    </citation>
    <scope>NUCLEOTIDE SEQUENCE</scope>
    <source>
        <strain evidence="12">T81</strain>
    </source>
</reference>
<dbReference type="Gene3D" id="2.60.40.10">
    <property type="entry name" value="Immunoglobulins"/>
    <property type="match status" value="1"/>
</dbReference>
<dbReference type="Pfam" id="PF00150">
    <property type="entry name" value="Cellulase"/>
    <property type="match status" value="1"/>
</dbReference>
<organism evidence="12">
    <name type="scientific">Geobacillus thermodenitrificans</name>
    <dbReference type="NCBI Taxonomy" id="33940"/>
    <lineage>
        <taxon>Bacteria</taxon>
        <taxon>Bacillati</taxon>
        <taxon>Bacillota</taxon>
        <taxon>Bacilli</taxon>
        <taxon>Bacillales</taxon>
        <taxon>Anoxybacillaceae</taxon>
        <taxon>Geobacillus</taxon>
    </lineage>
</organism>
<gene>
    <name evidence="12" type="primary">ge40</name>
</gene>
<dbReference type="PIRSF" id="PIRSF001043">
    <property type="entry name" value="Endoglucanase_B"/>
    <property type="match status" value="1"/>
</dbReference>
<protein>
    <submittedName>
        <fullName evidence="12">GE40</fullName>
    </submittedName>
</protein>
<feature type="domain" description="Carbohydrate binding X2" evidence="10">
    <location>
        <begin position="375"/>
        <end position="458"/>
    </location>
</feature>
<keyword evidence="5" id="KW-0119">Carbohydrate metabolism</keyword>
<dbReference type="PANTHER" id="PTHR31297">
    <property type="entry name" value="GLUCAN ENDO-1,6-BETA-GLUCOSIDASE B"/>
    <property type="match status" value="1"/>
</dbReference>
<dbReference type="Pfam" id="PF18448">
    <property type="entry name" value="CBM46"/>
    <property type="match status" value="1"/>
</dbReference>
<keyword evidence="2" id="KW-0732">Signal</keyword>
<comment type="similarity">
    <text evidence="1 8">Belongs to the glycosyl hydrolase 5 (cellulase A) family.</text>
</comment>
<dbReference type="InterPro" id="IPR017853">
    <property type="entry name" value="GH"/>
</dbReference>
<feature type="domain" description="Endoglucanase B carbohydrate binding" evidence="11">
    <location>
        <begin position="462"/>
        <end position="526"/>
    </location>
</feature>
<proteinExistence type="inferred from homology"/>
<dbReference type="InterPro" id="IPR040946">
    <property type="entry name" value="CBM46"/>
</dbReference>
<dbReference type="PANTHER" id="PTHR31297:SF41">
    <property type="entry name" value="ENDOGLUCANASE, PUTATIVE (AFU_ORTHOLOGUE AFUA_5G01830)-RELATED"/>
    <property type="match status" value="1"/>
</dbReference>
<dbReference type="GO" id="GO:0009986">
    <property type="term" value="C:cell surface"/>
    <property type="evidence" value="ECO:0007669"/>
    <property type="project" value="TreeGrafter"/>
</dbReference>
<dbReference type="InterPro" id="IPR014756">
    <property type="entry name" value="Ig_E-set"/>
</dbReference>
<dbReference type="Gene3D" id="3.20.20.80">
    <property type="entry name" value="Glycosidases"/>
    <property type="match status" value="1"/>
</dbReference>
<dbReference type="GO" id="GO:0030245">
    <property type="term" value="P:cellulose catabolic process"/>
    <property type="evidence" value="ECO:0007669"/>
    <property type="project" value="UniProtKB-KW"/>
</dbReference>
<keyword evidence="6 8" id="KW-0326">Glycosidase</keyword>
<name>A0A291I5R3_GEOTD</name>
<evidence type="ECO:0000256" key="8">
    <source>
        <dbReference type="RuleBase" id="RU361153"/>
    </source>
</evidence>
<evidence type="ECO:0000259" key="11">
    <source>
        <dbReference type="Pfam" id="PF18448"/>
    </source>
</evidence>
<keyword evidence="7" id="KW-0624">Polysaccharide degradation</keyword>
<dbReference type="InterPro" id="IPR001547">
    <property type="entry name" value="Glyco_hydro_5"/>
</dbReference>
<evidence type="ECO:0000256" key="6">
    <source>
        <dbReference type="ARBA" id="ARBA00023295"/>
    </source>
</evidence>
<dbReference type="InterPro" id="IPR013783">
    <property type="entry name" value="Ig-like_fold"/>
</dbReference>
<dbReference type="AlphaFoldDB" id="A0A291I5R3"/>
<dbReference type="SUPFAM" id="SSF81296">
    <property type="entry name" value="E set domains"/>
    <property type="match status" value="1"/>
</dbReference>
<dbReference type="BRENDA" id="3.2.1.4">
    <property type="organism ID" value="705"/>
</dbReference>
<dbReference type="SUPFAM" id="SSF51445">
    <property type="entry name" value="(Trans)glycosidases"/>
    <property type="match status" value="1"/>
</dbReference>